<dbReference type="InterPro" id="IPR024097">
    <property type="entry name" value="bHLH_ZIP_TF"/>
</dbReference>
<dbReference type="InterPro" id="IPR036638">
    <property type="entry name" value="HLH_DNA-bd_sf"/>
</dbReference>
<evidence type="ECO:0000256" key="4">
    <source>
        <dbReference type="ARBA" id="ARBA00023242"/>
    </source>
</evidence>
<dbReference type="OrthoDB" id="1928604at2759"/>
<dbReference type="InterPro" id="IPR011598">
    <property type="entry name" value="bHLH_dom"/>
</dbReference>
<dbReference type="GO" id="GO:0003700">
    <property type="term" value="F:DNA-binding transcription factor activity"/>
    <property type="evidence" value="ECO:0007669"/>
    <property type="project" value="TreeGrafter"/>
</dbReference>
<keyword evidence="3" id="KW-0804">Transcription</keyword>
<dbReference type="SMART" id="SM00353">
    <property type="entry name" value="HLH"/>
    <property type="match status" value="1"/>
</dbReference>
<feature type="compositionally biased region" description="Basic and acidic residues" evidence="5">
    <location>
        <begin position="111"/>
        <end position="136"/>
    </location>
</feature>
<dbReference type="AlphaFoldDB" id="A0A5J5AKJ3"/>
<organism evidence="7 8">
    <name type="scientific">Nyssa sinensis</name>
    <dbReference type="NCBI Taxonomy" id="561372"/>
    <lineage>
        <taxon>Eukaryota</taxon>
        <taxon>Viridiplantae</taxon>
        <taxon>Streptophyta</taxon>
        <taxon>Embryophyta</taxon>
        <taxon>Tracheophyta</taxon>
        <taxon>Spermatophyta</taxon>
        <taxon>Magnoliopsida</taxon>
        <taxon>eudicotyledons</taxon>
        <taxon>Gunneridae</taxon>
        <taxon>Pentapetalae</taxon>
        <taxon>asterids</taxon>
        <taxon>Cornales</taxon>
        <taxon>Nyssaceae</taxon>
        <taxon>Nyssa</taxon>
    </lineage>
</organism>
<dbReference type="PROSITE" id="PS50888">
    <property type="entry name" value="BHLH"/>
    <property type="match status" value="1"/>
</dbReference>
<comment type="subcellular location">
    <subcellularLocation>
        <location evidence="1">Nucleus</location>
    </subcellularLocation>
</comment>
<dbReference type="GO" id="GO:0046983">
    <property type="term" value="F:protein dimerization activity"/>
    <property type="evidence" value="ECO:0007669"/>
    <property type="project" value="InterPro"/>
</dbReference>
<dbReference type="GO" id="GO:0005634">
    <property type="term" value="C:nucleus"/>
    <property type="evidence" value="ECO:0007669"/>
    <property type="project" value="UniProtKB-SubCell"/>
</dbReference>
<feature type="domain" description="BHLH" evidence="6">
    <location>
        <begin position="152"/>
        <end position="202"/>
    </location>
</feature>
<name>A0A5J5AKJ3_9ASTE</name>
<evidence type="ECO:0000313" key="7">
    <source>
        <dbReference type="EMBL" id="KAA8530007.1"/>
    </source>
</evidence>
<dbReference type="PANTHER" id="PTHR12565">
    <property type="entry name" value="STEROL REGULATORY ELEMENT-BINDING PROTEIN"/>
    <property type="match status" value="1"/>
</dbReference>
<protein>
    <recommendedName>
        <fullName evidence="6">BHLH domain-containing protein</fullName>
    </recommendedName>
</protein>
<sequence length="311" mass="35090">MTDQLKMKENTINTTIANFSPIYPKTFLVESPLHFHVSIPETSCSLDSSNSTTVPLSLTYIRPPVTVKKYTDSSSMVVVLETGNQVTQMEKMRENIDCKVAKEGKCKKRKSCDDGMSKNREEKNLKADHKEKKTVSEDAPTGYVHVRARRGQATDSHSLAERVRREKISERMRLLQSLVPGCDKVTGKALILDEVINYVQSLQNQVKFLVMKLASVYPMLNDLKVDHLDTNTPASETLCSLEAPLPSVPQSDFIHLKSILETALSSSSFLLEQEEITSYVFSRVDGDLLWDMDEQMQKLVNHYGFSDLCSF</sequence>
<dbReference type="Proteomes" id="UP000325577">
    <property type="component" value="Linkage Group LG20"/>
</dbReference>
<evidence type="ECO:0000259" key="6">
    <source>
        <dbReference type="PROSITE" id="PS50888"/>
    </source>
</evidence>
<dbReference type="FunFam" id="4.10.280.10:FF:000182">
    <property type="entry name" value="Basic helix-loop-helix"/>
    <property type="match status" value="1"/>
</dbReference>
<proteinExistence type="predicted"/>
<evidence type="ECO:0000256" key="3">
    <source>
        <dbReference type="ARBA" id="ARBA00023163"/>
    </source>
</evidence>
<evidence type="ECO:0000313" key="8">
    <source>
        <dbReference type="Proteomes" id="UP000325577"/>
    </source>
</evidence>
<dbReference type="CDD" id="cd18919">
    <property type="entry name" value="bHLH_AtBPE_like"/>
    <property type="match status" value="1"/>
</dbReference>
<evidence type="ECO:0000256" key="2">
    <source>
        <dbReference type="ARBA" id="ARBA00023015"/>
    </source>
</evidence>
<keyword evidence="2" id="KW-0805">Transcription regulation</keyword>
<reference evidence="7 8" key="1">
    <citation type="submission" date="2019-09" db="EMBL/GenBank/DDBJ databases">
        <title>A chromosome-level genome assembly of the Chinese tupelo Nyssa sinensis.</title>
        <authorList>
            <person name="Yang X."/>
            <person name="Kang M."/>
            <person name="Yang Y."/>
            <person name="Xiong H."/>
            <person name="Wang M."/>
            <person name="Zhang Z."/>
            <person name="Wang Z."/>
            <person name="Wu H."/>
            <person name="Ma T."/>
            <person name="Liu J."/>
            <person name="Xi Z."/>
        </authorList>
    </citation>
    <scope>NUCLEOTIDE SEQUENCE [LARGE SCALE GENOMIC DNA]</scope>
    <source>
        <strain evidence="7">J267</strain>
        <tissue evidence="7">Leaf</tissue>
    </source>
</reference>
<dbReference type="Gene3D" id="4.10.280.10">
    <property type="entry name" value="Helix-loop-helix DNA-binding domain"/>
    <property type="match status" value="1"/>
</dbReference>
<dbReference type="SUPFAM" id="SSF47459">
    <property type="entry name" value="HLH, helix-loop-helix DNA-binding domain"/>
    <property type="match status" value="1"/>
</dbReference>
<dbReference type="PANTHER" id="PTHR12565:SF431">
    <property type="entry name" value="TRANSCRIPTION FACTOR BHLH137"/>
    <property type="match status" value="1"/>
</dbReference>
<feature type="region of interest" description="Disordered" evidence="5">
    <location>
        <begin position="109"/>
        <end position="137"/>
    </location>
</feature>
<keyword evidence="4" id="KW-0539">Nucleus</keyword>
<dbReference type="EMBL" id="CM018044">
    <property type="protein sequence ID" value="KAA8530007.1"/>
    <property type="molecule type" value="Genomic_DNA"/>
</dbReference>
<evidence type="ECO:0000256" key="1">
    <source>
        <dbReference type="ARBA" id="ARBA00004123"/>
    </source>
</evidence>
<dbReference type="Pfam" id="PF00010">
    <property type="entry name" value="HLH"/>
    <property type="match status" value="1"/>
</dbReference>
<gene>
    <name evidence="7" type="ORF">F0562_034537</name>
</gene>
<accession>A0A5J5AKJ3</accession>
<evidence type="ECO:0000256" key="5">
    <source>
        <dbReference type="SAM" id="MobiDB-lite"/>
    </source>
</evidence>
<keyword evidence="8" id="KW-1185">Reference proteome</keyword>